<organism evidence="2 3">
    <name type="scientific">Chthoniobacter flavus Ellin428</name>
    <dbReference type="NCBI Taxonomy" id="497964"/>
    <lineage>
        <taxon>Bacteria</taxon>
        <taxon>Pseudomonadati</taxon>
        <taxon>Verrucomicrobiota</taxon>
        <taxon>Spartobacteria</taxon>
        <taxon>Chthoniobacterales</taxon>
        <taxon>Chthoniobacteraceae</taxon>
        <taxon>Chthoniobacter</taxon>
    </lineage>
</organism>
<evidence type="ECO:0000256" key="1">
    <source>
        <dbReference type="SAM" id="MobiDB-lite"/>
    </source>
</evidence>
<evidence type="ECO:0000313" key="3">
    <source>
        <dbReference type="Proteomes" id="UP000005824"/>
    </source>
</evidence>
<protein>
    <submittedName>
        <fullName evidence="2">Uncharacterized protein</fullName>
    </submittedName>
</protein>
<dbReference type="InParanoid" id="B4CXV1"/>
<dbReference type="AlphaFoldDB" id="B4CXV1"/>
<keyword evidence="3" id="KW-1185">Reference proteome</keyword>
<gene>
    <name evidence="2" type="ORF">CfE428DRAFT_1392</name>
</gene>
<dbReference type="EMBL" id="ABVL01000003">
    <property type="protein sequence ID" value="EDY21099.1"/>
    <property type="molecule type" value="Genomic_DNA"/>
</dbReference>
<dbReference type="RefSeq" id="WP_006978718.1">
    <property type="nucleotide sequence ID" value="NZ_ABVL01000003.1"/>
</dbReference>
<comment type="caution">
    <text evidence="2">The sequence shown here is derived from an EMBL/GenBank/DDBJ whole genome shotgun (WGS) entry which is preliminary data.</text>
</comment>
<name>B4CXV1_9BACT</name>
<dbReference type="Proteomes" id="UP000005824">
    <property type="component" value="Unassembled WGS sequence"/>
</dbReference>
<evidence type="ECO:0000313" key="2">
    <source>
        <dbReference type="EMBL" id="EDY21099.1"/>
    </source>
</evidence>
<accession>B4CXV1</accession>
<proteinExistence type="predicted"/>
<sequence>MNVRHGDELHRADGIGAERLTAGAGAATAATDHGDLDFVTAARGMRGTFRRERAEQGATGHGGSGLEETPPAERFGENNLGWFIHEEVRRWECEPRYAGHAWLQLLNHGGEKSFGLNYNGNGDLQMEDAGGIAARKSGLDKAVNLLAVSLMA</sequence>
<reference evidence="2 3" key="1">
    <citation type="journal article" date="2011" name="J. Bacteriol.">
        <title>Genome sequence of Chthoniobacter flavus Ellin428, an aerobic heterotrophic soil bacterium.</title>
        <authorList>
            <person name="Kant R."/>
            <person name="van Passel M.W."/>
            <person name="Palva A."/>
            <person name="Lucas S."/>
            <person name="Lapidus A."/>
            <person name="Glavina Del Rio T."/>
            <person name="Dalin E."/>
            <person name="Tice H."/>
            <person name="Bruce D."/>
            <person name="Goodwin L."/>
            <person name="Pitluck S."/>
            <person name="Larimer F.W."/>
            <person name="Land M.L."/>
            <person name="Hauser L."/>
            <person name="Sangwan P."/>
            <person name="de Vos W.M."/>
            <person name="Janssen P.H."/>
            <person name="Smidt H."/>
        </authorList>
    </citation>
    <scope>NUCLEOTIDE SEQUENCE [LARGE SCALE GENOMIC DNA]</scope>
    <source>
        <strain evidence="2 3">Ellin428</strain>
    </source>
</reference>
<feature type="region of interest" description="Disordered" evidence="1">
    <location>
        <begin position="51"/>
        <end position="72"/>
    </location>
</feature>